<keyword evidence="4 11" id="KW-0812">Transmembrane</keyword>
<accession>A0AAD8KTI3</accession>
<evidence type="ECO:0000256" key="9">
    <source>
        <dbReference type="ARBA" id="ARBA00023136"/>
    </source>
</evidence>
<protein>
    <recommendedName>
        <fullName evidence="14">ER lumen protein-retaining receptor</fullName>
    </recommendedName>
</protein>
<dbReference type="GO" id="GO:0006621">
    <property type="term" value="P:protein retention in ER lumen"/>
    <property type="evidence" value="ECO:0007669"/>
    <property type="project" value="InterPro"/>
</dbReference>
<evidence type="ECO:0000256" key="2">
    <source>
        <dbReference type="ARBA" id="ARBA00010120"/>
    </source>
</evidence>
<feature type="transmembrane region" description="Helical" evidence="11">
    <location>
        <begin position="141"/>
        <end position="160"/>
    </location>
</feature>
<evidence type="ECO:0000256" key="5">
    <source>
        <dbReference type="ARBA" id="ARBA00022824"/>
    </source>
</evidence>
<keyword evidence="7" id="KW-0653">Protein transport</keyword>
<comment type="caution">
    <text evidence="12">The sequence shown here is derived from an EMBL/GenBank/DDBJ whole genome shotgun (WGS) entry which is preliminary data.</text>
</comment>
<keyword evidence="5" id="KW-0256">Endoplasmic reticulum</keyword>
<gene>
    <name evidence="12" type="ORF">QVD17_15606</name>
</gene>
<dbReference type="GO" id="GO:0015031">
    <property type="term" value="P:protein transport"/>
    <property type="evidence" value="ECO:0007669"/>
    <property type="project" value="UniProtKB-KW"/>
</dbReference>
<evidence type="ECO:0000256" key="10">
    <source>
        <dbReference type="ARBA" id="ARBA00023170"/>
    </source>
</evidence>
<evidence type="ECO:0000256" key="11">
    <source>
        <dbReference type="SAM" id="Phobius"/>
    </source>
</evidence>
<feature type="transmembrane region" description="Helical" evidence="11">
    <location>
        <begin position="236"/>
        <end position="258"/>
    </location>
</feature>
<keyword evidence="13" id="KW-1185">Reference proteome</keyword>
<dbReference type="AlphaFoldDB" id="A0AAD8KTI3"/>
<feature type="transmembrane region" description="Helical" evidence="11">
    <location>
        <begin position="195"/>
        <end position="216"/>
    </location>
</feature>
<feature type="transmembrane region" description="Helical" evidence="11">
    <location>
        <begin position="26"/>
        <end position="44"/>
    </location>
</feature>
<evidence type="ECO:0000313" key="12">
    <source>
        <dbReference type="EMBL" id="KAK1426926.1"/>
    </source>
</evidence>
<comment type="subcellular location">
    <subcellularLocation>
        <location evidence="1">Endoplasmic reticulum membrane</location>
        <topology evidence="1">Multi-pass membrane protein</topology>
    </subcellularLocation>
</comment>
<keyword evidence="9 11" id="KW-0472">Membrane</keyword>
<name>A0AAD8KTI3_TARER</name>
<evidence type="ECO:0000256" key="6">
    <source>
        <dbReference type="ARBA" id="ARBA00022892"/>
    </source>
</evidence>
<dbReference type="InterPro" id="IPR000133">
    <property type="entry name" value="ER_ret_rcpt"/>
</dbReference>
<dbReference type="Pfam" id="PF00810">
    <property type="entry name" value="ER_lumen_recept"/>
    <property type="match status" value="1"/>
</dbReference>
<dbReference type="GO" id="GO:0005789">
    <property type="term" value="C:endoplasmic reticulum membrane"/>
    <property type="evidence" value="ECO:0007669"/>
    <property type="project" value="UniProtKB-SubCell"/>
</dbReference>
<dbReference type="Proteomes" id="UP001229421">
    <property type="component" value="Unassembled WGS sequence"/>
</dbReference>
<evidence type="ECO:0000313" key="13">
    <source>
        <dbReference type="Proteomes" id="UP001229421"/>
    </source>
</evidence>
<evidence type="ECO:0000256" key="7">
    <source>
        <dbReference type="ARBA" id="ARBA00022927"/>
    </source>
</evidence>
<dbReference type="GO" id="GO:0046923">
    <property type="term" value="F:ER retention sequence binding"/>
    <property type="evidence" value="ECO:0007669"/>
    <property type="project" value="InterPro"/>
</dbReference>
<evidence type="ECO:0008006" key="14">
    <source>
        <dbReference type="Google" id="ProtNLM"/>
    </source>
</evidence>
<dbReference type="EMBL" id="JAUHHV010000004">
    <property type="protein sequence ID" value="KAK1426926.1"/>
    <property type="molecule type" value="Genomic_DNA"/>
</dbReference>
<keyword evidence="3" id="KW-0813">Transport</keyword>
<evidence type="ECO:0000256" key="8">
    <source>
        <dbReference type="ARBA" id="ARBA00022989"/>
    </source>
</evidence>
<sequence>MGRKRESSVNSLFVAMIRRQTLKVKIFLVITASICCLAVLRSFVTNYNNFFVASESVHAVGIFALIWKLTTLKTCSGLSLQTQELTALVLVIRICCRFEMGHDIHTLLDLASLVATAWVIYMMRFKLFVTYNEHLDRTPKLCLMIPCIIMALLVHPDIYIPLYTKIMWAFSVYLEAILVLPQLHMMQRTQMIEPFTALYVFALGVSRFFEAGYWFIRLYESAEVYIFLLGRGYFWVPMVLVAEAIQTFILSDFCYYYLKSVVSGNLLVRVPRV</sequence>
<keyword evidence="6" id="KW-0931">ER-Golgi transport</keyword>
<dbReference type="PANTHER" id="PTHR10585">
    <property type="entry name" value="ER LUMEN PROTEIN RETAINING RECEPTOR"/>
    <property type="match status" value="1"/>
</dbReference>
<evidence type="ECO:0000256" key="1">
    <source>
        <dbReference type="ARBA" id="ARBA00004477"/>
    </source>
</evidence>
<organism evidence="12 13">
    <name type="scientific">Tagetes erecta</name>
    <name type="common">African marigold</name>
    <dbReference type="NCBI Taxonomy" id="13708"/>
    <lineage>
        <taxon>Eukaryota</taxon>
        <taxon>Viridiplantae</taxon>
        <taxon>Streptophyta</taxon>
        <taxon>Embryophyta</taxon>
        <taxon>Tracheophyta</taxon>
        <taxon>Spermatophyta</taxon>
        <taxon>Magnoliopsida</taxon>
        <taxon>eudicotyledons</taxon>
        <taxon>Gunneridae</taxon>
        <taxon>Pentapetalae</taxon>
        <taxon>asterids</taxon>
        <taxon>campanulids</taxon>
        <taxon>Asterales</taxon>
        <taxon>Asteraceae</taxon>
        <taxon>Asteroideae</taxon>
        <taxon>Heliantheae alliance</taxon>
        <taxon>Tageteae</taxon>
        <taxon>Tagetes</taxon>
    </lineage>
</organism>
<keyword evidence="10" id="KW-0675">Receptor</keyword>
<reference evidence="12" key="1">
    <citation type="journal article" date="2023" name="bioRxiv">
        <title>Improved chromosome-level genome assembly for marigold (Tagetes erecta).</title>
        <authorList>
            <person name="Jiang F."/>
            <person name="Yuan L."/>
            <person name="Wang S."/>
            <person name="Wang H."/>
            <person name="Xu D."/>
            <person name="Wang A."/>
            <person name="Fan W."/>
        </authorList>
    </citation>
    <scope>NUCLEOTIDE SEQUENCE</scope>
    <source>
        <strain evidence="12">WSJ</strain>
        <tissue evidence="12">Leaf</tissue>
    </source>
</reference>
<dbReference type="GO" id="GO:0016192">
    <property type="term" value="P:vesicle-mediated transport"/>
    <property type="evidence" value="ECO:0007669"/>
    <property type="project" value="UniProtKB-KW"/>
</dbReference>
<keyword evidence="8 11" id="KW-1133">Transmembrane helix</keyword>
<dbReference type="PRINTS" id="PR00660">
    <property type="entry name" value="ERLUMENR"/>
</dbReference>
<evidence type="ECO:0000256" key="3">
    <source>
        <dbReference type="ARBA" id="ARBA00022448"/>
    </source>
</evidence>
<proteinExistence type="inferred from homology"/>
<feature type="transmembrane region" description="Helical" evidence="11">
    <location>
        <begin position="110"/>
        <end position="129"/>
    </location>
</feature>
<evidence type="ECO:0000256" key="4">
    <source>
        <dbReference type="ARBA" id="ARBA00022692"/>
    </source>
</evidence>
<comment type="similarity">
    <text evidence="2">Belongs to the ERD2 family.</text>
</comment>